<dbReference type="InterPro" id="IPR050564">
    <property type="entry name" value="F420-G6PD/mer"/>
</dbReference>
<comment type="caution">
    <text evidence="3">The sequence shown here is derived from an EMBL/GenBank/DDBJ whole genome shotgun (WGS) entry which is preliminary data.</text>
</comment>
<keyword evidence="1" id="KW-0560">Oxidoreductase</keyword>
<proteinExistence type="predicted"/>
<dbReference type="EMBL" id="BMQJ01000040">
    <property type="protein sequence ID" value="GGQ35267.1"/>
    <property type="molecule type" value="Genomic_DNA"/>
</dbReference>
<gene>
    <name evidence="3" type="primary">hmd</name>
    <name evidence="3" type="ORF">GCM10010140_76600</name>
</gene>
<keyword evidence="4" id="KW-1185">Reference proteome</keyword>
<evidence type="ECO:0000259" key="2">
    <source>
        <dbReference type="Pfam" id="PF00296"/>
    </source>
</evidence>
<dbReference type="InterPro" id="IPR011251">
    <property type="entry name" value="Luciferase-like_dom"/>
</dbReference>
<dbReference type="PANTHER" id="PTHR43244">
    <property type="match status" value="1"/>
</dbReference>
<accession>A0ABQ2RJ99</accession>
<dbReference type="SUPFAM" id="SSF51679">
    <property type="entry name" value="Bacterial luciferase-like"/>
    <property type="match status" value="1"/>
</dbReference>
<sequence>MIPATGSGYAYPAKPASDSMDGILEDLRRTHKEPAGAERVLILGAGPVGLEPAGEIKEVCFALRKGSTLSASDVVFGFGAHSTIDDIPELLRMVQQAERDGLDVFSLSDHPYLGARLDAYAALGFILGRTRHIAGFANVTNLPTRPAPMLARTVTSLSALSGGRVVLGMGAGGLWDRIADMGVPRQTPGDAVDAFEEAIVLIKKLSGGGPPVTHRGRHYQVNRIEPAPVAAVPVWTGSNGPRSLAATGRVADGWIPGHAADWLSERYRTSRPVIDEAAASAGRDPGEIRTVFNFPGRVTDRPLSATRDHDGRWIGGSVGQWVEELTGAVLEHGASGFVLFSADHGVSDLTTLARWAQEIVPSVREAIAK</sequence>
<dbReference type="InterPro" id="IPR036661">
    <property type="entry name" value="Luciferase-like_sf"/>
</dbReference>
<name>A0ABQ2RJ99_9ACTN</name>
<dbReference type="Proteomes" id="UP000611554">
    <property type="component" value="Unassembled WGS sequence"/>
</dbReference>
<dbReference type="CDD" id="cd01097">
    <property type="entry name" value="Tetrahydromethanopterin_reductase"/>
    <property type="match status" value="1"/>
</dbReference>
<dbReference type="Pfam" id="PF00296">
    <property type="entry name" value="Bac_luciferase"/>
    <property type="match status" value="1"/>
</dbReference>
<dbReference type="PANTHER" id="PTHR43244:SF1">
    <property type="entry name" value="5,10-METHYLENETETRAHYDROMETHANOPTERIN REDUCTASE"/>
    <property type="match status" value="1"/>
</dbReference>
<evidence type="ECO:0000313" key="3">
    <source>
        <dbReference type="EMBL" id="GGQ35267.1"/>
    </source>
</evidence>
<dbReference type="Gene3D" id="3.20.20.30">
    <property type="entry name" value="Luciferase-like domain"/>
    <property type="match status" value="1"/>
</dbReference>
<protein>
    <submittedName>
        <fullName evidence="3">N5,N10-methylene tetrahydromethanopterin reductase</fullName>
    </submittedName>
</protein>
<feature type="domain" description="Luciferase-like" evidence="2">
    <location>
        <begin position="81"/>
        <end position="317"/>
    </location>
</feature>
<evidence type="ECO:0000313" key="4">
    <source>
        <dbReference type="Proteomes" id="UP000611554"/>
    </source>
</evidence>
<organism evidence="3 4">
    <name type="scientific">Streptosporangium pseudovulgare</name>
    <dbReference type="NCBI Taxonomy" id="35765"/>
    <lineage>
        <taxon>Bacteria</taxon>
        <taxon>Bacillati</taxon>
        <taxon>Actinomycetota</taxon>
        <taxon>Actinomycetes</taxon>
        <taxon>Streptosporangiales</taxon>
        <taxon>Streptosporangiaceae</taxon>
        <taxon>Streptosporangium</taxon>
    </lineage>
</organism>
<reference evidence="4" key="1">
    <citation type="journal article" date="2019" name="Int. J. Syst. Evol. Microbiol.">
        <title>The Global Catalogue of Microorganisms (GCM) 10K type strain sequencing project: providing services to taxonomists for standard genome sequencing and annotation.</title>
        <authorList>
            <consortium name="The Broad Institute Genomics Platform"/>
            <consortium name="The Broad Institute Genome Sequencing Center for Infectious Disease"/>
            <person name="Wu L."/>
            <person name="Ma J."/>
        </authorList>
    </citation>
    <scope>NUCLEOTIDE SEQUENCE [LARGE SCALE GENOMIC DNA]</scope>
    <source>
        <strain evidence="4">JCM 3115</strain>
    </source>
</reference>
<evidence type="ECO:0000256" key="1">
    <source>
        <dbReference type="ARBA" id="ARBA00023002"/>
    </source>
</evidence>